<dbReference type="PANTHER" id="PTHR15237:SF0">
    <property type="entry name" value="CELL CYCLE CHECKPOINT CONTROL PROTEIN"/>
    <property type="match status" value="1"/>
</dbReference>
<dbReference type="EMBL" id="BTSY01000003">
    <property type="protein sequence ID" value="GMT19237.1"/>
    <property type="molecule type" value="Genomic_DNA"/>
</dbReference>
<protein>
    <submittedName>
        <fullName evidence="2">Uncharacterized protein</fullName>
    </submittedName>
</protein>
<feature type="compositionally biased region" description="Basic and acidic residues" evidence="1">
    <location>
        <begin position="346"/>
        <end position="361"/>
    </location>
</feature>
<evidence type="ECO:0000313" key="2">
    <source>
        <dbReference type="EMBL" id="GMT19237.1"/>
    </source>
</evidence>
<accession>A0AAV5VHP3</accession>
<comment type="caution">
    <text evidence="2">The sequence shown here is derived from an EMBL/GenBank/DDBJ whole genome shotgun (WGS) entry which is preliminary data.</text>
</comment>
<dbReference type="Pfam" id="PF04139">
    <property type="entry name" value="Rad9"/>
    <property type="match status" value="1"/>
</dbReference>
<keyword evidence="3" id="KW-1185">Reference proteome</keyword>
<dbReference type="GO" id="GO:0031573">
    <property type="term" value="P:mitotic intra-S DNA damage checkpoint signaling"/>
    <property type="evidence" value="ECO:0007669"/>
    <property type="project" value="TreeGrafter"/>
</dbReference>
<dbReference type="GO" id="GO:0000076">
    <property type="term" value="P:DNA replication checkpoint signaling"/>
    <property type="evidence" value="ECO:0007669"/>
    <property type="project" value="TreeGrafter"/>
</dbReference>
<reference evidence="2" key="1">
    <citation type="submission" date="2023-10" db="EMBL/GenBank/DDBJ databases">
        <title>Genome assembly of Pristionchus species.</title>
        <authorList>
            <person name="Yoshida K."/>
            <person name="Sommer R.J."/>
        </authorList>
    </citation>
    <scope>NUCLEOTIDE SEQUENCE</scope>
    <source>
        <strain evidence="2">RS5133</strain>
    </source>
</reference>
<dbReference type="Proteomes" id="UP001432322">
    <property type="component" value="Unassembled WGS sequence"/>
</dbReference>
<organism evidence="2 3">
    <name type="scientific">Pristionchus fissidentatus</name>
    <dbReference type="NCBI Taxonomy" id="1538716"/>
    <lineage>
        <taxon>Eukaryota</taxon>
        <taxon>Metazoa</taxon>
        <taxon>Ecdysozoa</taxon>
        <taxon>Nematoda</taxon>
        <taxon>Chromadorea</taxon>
        <taxon>Rhabditida</taxon>
        <taxon>Rhabditina</taxon>
        <taxon>Diplogasteromorpha</taxon>
        <taxon>Diplogasteroidea</taxon>
        <taxon>Neodiplogasteridae</taxon>
        <taxon>Pristionchus</taxon>
    </lineage>
</organism>
<feature type="compositionally biased region" description="Polar residues" evidence="1">
    <location>
        <begin position="430"/>
        <end position="440"/>
    </location>
</feature>
<dbReference type="SUPFAM" id="SSF55979">
    <property type="entry name" value="DNA clamp"/>
    <property type="match status" value="1"/>
</dbReference>
<dbReference type="AlphaFoldDB" id="A0AAV5VHP3"/>
<sequence length="472" mass="53585">MSADLSVRSQLDCSSIAEGVPCGYVRGSHKGATFFMLSNVKVFAKAIFVLSKIGDVLNIEPSENGLALKAFHQGRSAYGAFHFAARFFDEMDISQLSRPYTSCRISMKSALLIFQAVNRGDRSVYGCEITVDPDLDTMLVQLRLASDVTRSYEVPMVDSGAHFRADVDRTSLANRVETNPELLKEVLQQAPNVKELVMSVTRKLLIARTFSPKEEDATKSTMQMEFFPAAFNKFQIKRKTEITFPTKEFAALVSFASDHTLPLNLFFDKPGKTLILYIGGSISYTAEISIATMEGDEDEEDNEEYDDIAEKTIGVYNGEDVGMDEEEEEEEEREGEEEQEDEDEDERSHTREETFQVREDTVDVVDPIDNGGQMMMDNEEIMEDQPTIVEKEDERQEAERSDLWMEESMRPPVHQPQSQSSTQRFRRFFLSSSQQTQDASQLHGGEKVLANESDEEEGDETPFKRRKKRSKR</sequence>
<dbReference type="PANTHER" id="PTHR15237">
    <property type="entry name" value="DNA REPAIR PROTEIN RAD9"/>
    <property type="match status" value="1"/>
</dbReference>
<feature type="non-terminal residue" evidence="2">
    <location>
        <position position="472"/>
    </location>
</feature>
<evidence type="ECO:0000256" key="1">
    <source>
        <dbReference type="SAM" id="MobiDB-lite"/>
    </source>
</evidence>
<dbReference type="GO" id="GO:0030896">
    <property type="term" value="C:checkpoint clamp complex"/>
    <property type="evidence" value="ECO:0007669"/>
    <property type="project" value="InterPro"/>
</dbReference>
<feature type="compositionally biased region" description="Basic and acidic residues" evidence="1">
    <location>
        <begin position="389"/>
        <end position="409"/>
    </location>
</feature>
<dbReference type="InterPro" id="IPR007268">
    <property type="entry name" value="Rad9/Ddc1"/>
</dbReference>
<evidence type="ECO:0000313" key="3">
    <source>
        <dbReference type="Proteomes" id="UP001432322"/>
    </source>
</evidence>
<name>A0AAV5VHP3_9BILA</name>
<dbReference type="GO" id="GO:0006281">
    <property type="term" value="P:DNA repair"/>
    <property type="evidence" value="ECO:0007669"/>
    <property type="project" value="TreeGrafter"/>
</dbReference>
<proteinExistence type="predicted"/>
<gene>
    <name evidence="2" type="ORF">PFISCL1PPCAC_10534</name>
</gene>
<dbReference type="Gene3D" id="3.70.10.10">
    <property type="match status" value="1"/>
</dbReference>
<dbReference type="InterPro" id="IPR046938">
    <property type="entry name" value="DNA_clamp_sf"/>
</dbReference>
<feature type="compositionally biased region" description="Acidic residues" evidence="1">
    <location>
        <begin position="321"/>
        <end position="345"/>
    </location>
</feature>
<dbReference type="GO" id="GO:0071479">
    <property type="term" value="P:cellular response to ionizing radiation"/>
    <property type="evidence" value="ECO:0007669"/>
    <property type="project" value="TreeGrafter"/>
</dbReference>
<feature type="region of interest" description="Disordered" evidence="1">
    <location>
        <begin position="308"/>
        <end position="472"/>
    </location>
</feature>